<evidence type="ECO:0000259" key="11">
    <source>
        <dbReference type="Pfam" id="PF07885"/>
    </source>
</evidence>
<dbReference type="PANTHER" id="PTHR11003">
    <property type="entry name" value="POTASSIUM CHANNEL, SUBFAMILY K"/>
    <property type="match status" value="1"/>
</dbReference>
<evidence type="ECO:0000256" key="4">
    <source>
        <dbReference type="ARBA" id="ARBA00022958"/>
    </source>
</evidence>
<dbReference type="PRINTS" id="PR01333">
    <property type="entry name" value="2POREKCHANEL"/>
</dbReference>
<feature type="domain" description="Potassium channel" evidence="11">
    <location>
        <begin position="94"/>
        <end position="153"/>
    </location>
</feature>
<dbReference type="InterPro" id="IPR013099">
    <property type="entry name" value="K_chnl_dom"/>
</dbReference>
<sequence>MSRAVEKRNIAERSRCSRLWTIFPHVCLILSLAVYGCFGALVFSHIEGQSNTTKNEYNAFLHALVDTVNNSDNHELLMKKVDQIAKKFNPIWLESPERWNFFGSLFFCCTVLSTVGYGKIYPVTLPGKLFCMGYAMIGIPLMLLVITDVGDVLAILLSRGYWHLHHLYQSSFCSWSFRRCREKSVEEALVHDGTYMLRRDMLIRQPVDIKEILSQQSFNCIIAHKKPLQRSHSCPELSRISQKKDIQIREENIGRDLEKLDVPMMVILVVVFSYILFFGIILPLWETEIERLDAIYFCFITLTTIGFGDIMPQHPNYFMLTSLFLIGGMAIMSMAFKLGQNRIVSCYRKCMRCISRGQHGCRGNYHIQHVFF</sequence>
<comment type="similarity">
    <text evidence="9">Belongs to the two pore domain potassium channel (TC 1.A.1.8) family.</text>
</comment>
<feature type="transmembrane region" description="Helical" evidence="10">
    <location>
        <begin position="262"/>
        <end position="282"/>
    </location>
</feature>
<organism evidence="12 13">
    <name type="scientific">Paramormyrops kingsleyae</name>
    <dbReference type="NCBI Taxonomy" id="1676925"/>
    <lineage>
        <taxon>Eukaryota</taxon>
        <taxon>Metazoa</taxon>
        <taxon>Chordata</taxon>
        <taxon>Craniata</taxon>
        <taxon>Vertebrata</taxon>
        <taxon>Euteleostomi</taxon>
        <taxon>Actinopterygii</taxon>
        <taxon>Neopterygii</taxon>
        <taxon>Teleostei</taxon>
        <taxon>Osteoglossocephala</taxon>
        <taxon>Osteoglossomorpha</taxon>
        <taxon>Osteoglossiformes</taxon>
        <taxon>Mormyridae</taxon>
        <taxon>Paramormyrops</taxon>
    </lineage>
</organism>
<evidence type="ECO:0000313" key="13">
    <source>
        <dbReference type="Proteomes" id="UP000261540"/>
    </source>
</evidence>
<feature type="transmembrane region" description="Helical" evidence="10">
    <location>
        <begin position="317"/>
        <end position="339"/>
    </location>
</feature>
<feature type="transmembrane region" description="Helical" evidence="10">
    <location>
        <begin position="294"/>
        <end position="311"/>
    </location>
</feature>
<dbReference type="GO" id="GO:0005886">
    <property type="term" value="C:plasma membrane"/>
    <property type="evidence" value="ECO:0007669"/>
    <property type="project" value="TreeGrafter"/>
</dbReference>
<dbReference type="STRING" id="1676925.ENSPKIP00000027818"/>
<evidence type="ECO:0000256" key="10">
    <source>
        <dbReference type="SAM" id="Phobius"/>
    </source>
</evidence>
<evidence type="ECO:0000256" key="3">
    <source>
        <dbReference type="ARBA" id="ARBA00022692"/>
    </source>
</evidence>
<dbReference type="Gene3D" id="1.10.287.70">
    <property type="match status" value="1"/>
</dbReference>
<name>A0A3B3SBG8_9TELE</name>
<accession>A0A3B3SBG8</accession>
<comment type="subcellular location">
    <subcellularLocation>
        <location evidence="1">Membrane</location>
        <topology evidence="1">Multi-pass membrane protein</topology>
    </subcellularLocation>
</comment>
<evidence type="ECO:0000256" key="2">
    <source>
        <dbReference type="ARBA" id="ARBA00022448"/>
    </source>
</evidence>
<keyword evidence="2 9" id="KW-0813">Transport</keyword>
<dbReference type="PANTHER" id="PTHR11003:SF346">
    <property type="entry name" value="POTASSIUM CHANNEL SUBFAMILY K MEMBER 18"/>
    <property type="match status" value="1"/>
</dbReference>
<dbReference type="Ensembl" id="ENSPKIT00000008590.1">
    <property type="protein sequence ID" value="ENSPKIP00000027818.1"/>
    <property type="gene ID" value="ENSPKIG00000009711.1"/>
</dbReference>
<keyword evidence="13" id="KW-1185">Reference proteome</keyword>
<keyword evidence="7 10" id="KW-0472">Membrane</keyword>
<evidence type="ECO:0000256" key="6">
    <source>
        <dbReference type="ARBA" id="ARBA00023065"/>
    </source>
</evidence>
<dbReference type="InterPro" id="IPR003280">
    <property type="entry name" value="2pore_dom_K_chnl"/>
</dbReference>
<evidence type="ECO:0000313" key="12">
    <source>
        <dbReference type="Ensembl" id="ENSPKIP00000027818.1"/>
    </source>
</evidence>
<evidence type="ECO:0000256" key="1">
    <source>
        <dbReference type="ARBA" id="ARBA00004141"/>
    </source>
</evidence>
<feature type="transmembrane region" description="Helical" evidence="10">
    <location>
        <begin position="21"/>
        <end position="46"/>
    </location>
</feature>
<feature type="transmembrane region" description="Helical" evidence="10">
    <location>
        <begin position="129"/>
        <end position="157"/>
    </location>
</feature>
<proteinExistence type="inferred from homology"/>
<evidence type="ECO:0000256" key="8">
    <source>
        <dbReference type="ARBA" id="ARBA00023303"/>
    </source>
</evidence>
<dbReference type="Pfam" id="PF07885">
    <property type="entry name" value="Ion_trans_2"/>
    <property type="match status" value="2"/>
</dbReference>
<keyword evidence="4" id="KW-0630">Potassium</keyword>
<dbReference type="GeneTree" id="ENSGT00700000104522"/>
<protein>
    <submittedName>
        <fullName evidence="12">Potassium channel, subfamily K, member 18</fullName>
    </submittedName>
</protein>
<keyword evidence="6 9" id="KW-0406">Ion transport</keyword>
<reference evidence="12" key="2">
    <citation type="submission" date="2025-09" db="UniProtKB">
        <authorList>
            <consortium name="Ensembl"/>
        </authorList>
    </citation>
    <scope>IDENTIFICATION</scope>
</reference>
<feature type="transmembrane region" description="Helical" evidence="10">
    <location>
        <begin position="99"/>
        <end position="117"/>
    </location>
</feature>
<dbReference type="AlphaFoldDB" id="A0A3B3SBG8"/>
<reference evidence="12" key="1">
    <citation type="submission" date="2025-08" db="UniProtKB">
        <authorList>
            <consortium name="Ensembl"/>
        </authorList>
    </citation>
    <scope>IDENTIFICATION</scope>
</reference>
<evidence type="ECO:0000256" key="9">
    <source>
        <dbReference type="RuleBase" id="RU003857"/>
    </source>
</evidence>
<dbReference type="GO" id="GO:0022841">
    <property type="term" value="F:potassium ion leak channel activity"/>
    <property type="evidence" value="ECO:0007669"/>
    <property type="project" value="TreeGrafter"/>
</dbReference>
<keyword evidence="8 9" id="KW-0407">Ion channel</keyword>
<keyword evidence="3 9" id="KW-0812">Transmembrane</keyword>
<keyword evidence="5 10" id="KW-1133">Transmembrane helix</keyword>
<evidence type="ECO:0000256" key="5">
    <source>
        <dbReference type="ARBA" id="ARBA00022989"/>
    </source>
</evidence>
<feature type="domain" description="Potassium channel" evidence="11">
    <location>
        <begin position="270"/>
        <end position="342"/>
    </location>
</feature>
<dbReference type="GO" id="GO:0030322">
    <property type="term" value="P:stabilization of membrane potential"/>
    <property type="evidence" value="ECO:0007669"/>
    <property type="project" value="TreeGrafter"/>
</dbReference>
<dbReference type="GO" id="GO:0015271">
    <property type="term" value="F:outward rectifier potassium channel activity"/>
    <property type="evidence" value="ECO:0007669"/>
    <property type="project" value="TreeGrafter"/>
</dbReference>
<dbReference type="SUPFAM" id="SSF81324">
    <property type="entry name" value="Voltage-gated potassium channels"/>
    <property type="match status" value="2"/>
</dbReference>
<dbReference type="Proteomes" id="UP000261540">
    <property type="component" value="Unplaced"/>
</dbReference>
<evidence type="ECO:0000256" key="7">
    <source>
        <dbReference type="ARBA" id="ARBA00023136"/>
    </source>
</evidence>